<dbReference type="Pfam" id="PF03936">
    <property type="entry name" value="Terpene_synth_C"/>
    <property type="match status" value="1"/>
</dbReference>
<dbReference type="InterPro" id="IPR008930">
    <property type="entry name" value="Terpenoid_cyclase/PrenylTrfase"/>
</dbReference>
<keyword evidence="3" id="KW-0456">Lyase</keyword>
<dbReference type="GO" id="GO:0000287">
    <property type="term" value="F:magnesium ion binding"/>
    <property type="evidence" value="ECO:0007669"/>
    <property type="project" value="InterPro"/>
</dbReference>
<dbReference type="Pfam" id="PF01397">
    <property type="entry name" value="Terpene_synth"/>
    <property type="match status" value="1"/>
</dbReference>
<dbReference type="SFLD" id="SFLDS00005">
    <property type="entry name" value="Isoprenoid_Synthase_Type_I"/>
    <property type="match status" value="1"/>
</dbReference>
<accession>A0A803MGZ5</accession>
<proteinExistence type="predicted"/>
<dbReference type="EnsemblPlants" id="AUR62029247-RA">
    <property type="protein sequence ID" value="AUR62029247-RA:cds"/>
    <property type="gene ID" value="AUR62029247"/>
</dbReference>
<evidence type="ECO:0000313" key="6">
    <source>
        <dbReference type="EnsemblPlants" id="AUR62029247-RA:cds"/>
    </source>
</evidence>
<sequence length="552" mass="64619">MIEYREVGRGRECLVTGYSDSDYAADVDTRRSVTGYVFTLGGSVATQGRMEQEAEELKELVRKEILNVHKDPMERLVFLDDIHRIGVVYHFENEIEDTFRNFYKKMYDDSSYEDDLYYVSLRFRLLRQHGFNVSCDVFENFKCENGSFKERLTNDVHGLLSLYEASYLGVHGENTLDEARVFATTHLTSFSTQSNSPMAEQIAHALKLPLHRRSIRLESWYQISLYESKPFHNEALLKFAKLDFNLLQILHNKELRDHTRWWRSLDMVTKYPFVRDRVVEAYFWILGVYYEPKYSYARMLLNKFFNIISVIDDIYDAYGTIEELKPFTETVQRWDKSCISQLPDYMRAISQVMFETFEEIEQDLALEQRSYMKAICQAYFQESIWHHQNVVPTYDEYMKNGIITSGYLYITAASYQGMGELASKHAFEWVDENTKALKASCILARLLNDISSHKFEKTRGHVSSAIDCYMVQFGFSIEEAKKELQIRIEEAWKDMNEEIIGSRIVPTPILFAVINVTRTLCDIYHCDEDGYTVGQFMQEKVATILVDPIIMA</sequence>
<organism evidence="6 7">
    <name type="scientific">Chenopodium quinoa</name>
    <name type="common">Quinoa</name>
    <dbReference type="NCBI Taxonomy" id="63459"/>
    <lineage>
        <taxon>Eukaryota</taxon>
        <taxon>Viridiplantae</taxon>
        <taxon>Streptophyta</taxon>
        <taxon>Embryophyta</taxon>
        <taxon>Tracheophyta</taxon>
        <taxon>Spermatophyta</taxon>
        <taxon>Magnoliopsida</taxon>
        <taxon>eudicotyledons</taxon>
        <taxon>Gunneridae</taxon>
        <taxon>Pentapetalae</taxon>
        <taxon>Caryophyllales</taxon>
        <taxon>Chenopodiaceae</taxon>
        <taxon>Chenopodioideae</taxon>
        <taxon>Atripliceae</taxon>
        <taxon>Chenopodium</taxon>
    </lineage>
</organism>
<dbReference type="SUPFAM" id="SSF48239">
    <property type="entry name" value="Terpenoid cyclases/Protein prenyltransferases"/>
    <property type="match status" value="1"/>
</dbReference>
<dbReference type="PANTHER" id="PTHR31225:SF221">
    <property type="entry name" value="(-)-GERMACRENE D SYNTHASE"/>
    <property type="match status" value="1"/>
</dbReference>
<dbReference type="Gramene" id="AUR62029247-RA">
    <property type="protein sequence ID" value="AUR62029247-RA:cds"/>
    <property type="gene ID" value="AUR62029247"/>
</dbReference>
<evidence type="ECO:0000259" key="4">
    <source>
        <dbReference type="Pfam" id="PF01397"/>
    </source>
</evidence>
<reference evidence="6" key="1">
    <citation type="journal article" date="2017" name="Nature">
        <title>The genome of Chenopodium quinoa.</title>
        <authorList>
            <person name="Jarvis D.E."/>
            <person name="Ho Y.S."/>
            <person name="Lightfoot D.J."/>
            <person name="Schmoeckel S.M."/>
            <person name="Li B."/>
            <person name="Borm T.J.A."/>
            <person name="Ohyanagi H."/>
            <person name="Mineta K."/>
            <person name="Michell C.T."/>
            <person name="Saber N."/>
            <person name="Kharbatia N.M."/>
            <person name="Rupper R.R."/>
            <person name="Sharp A.R."/>
            <person name="Dally N."/>
            <person name="Boughton B.A."/>
            <person name="Woo Y.H."/>
            <person name="Gao G."/>
            <person name="Schijlen E.G.W.M."/>
            <person name="Guo X."/>
            <person name="Momin A.A."/>
            <person name="Negrao S."/>
            <person name="Al-Babili S."/>
            <person name="Gehring C."/>
            <person name="Roessner U."/>
            <person name="Jung C."/>
            <person name="Murphy K."/>
            <person name="Arold S.T."/>
            <person name="Gojobori T."/>
            <person name="van der Linden C.G."/>
            <person name="van Loo E.N."/>
            <person name="Jellen E.N."/>
            <person name="Maughan P.J."/>
            <person name="Tester M."/>
        </authorList>
    </citation>
    <scope>NUCLEOTIDE SEQUENCE [LARGE SCALE GENOMIC DNA]</scope>
    <source>
        <strain evidence="6">cv. PI 614886</strain>
    </source>
</reference>
<dbReference type="InterPro" id="IPR034741">
    <property type="entry name" value="Terpene_cyclase-like_1_C"/>
</dbReference>
<dbReference type="FunFam" id="1.10.600.10:FF:000007">
    <property type="entry name" value="Isoprene synthase, chloroplastic"/>
    <property type="match status" value="1"/>
</dbReference>
<dbReference type="FunFam" id="1.50.10.130:FF:000001">
    <property type="entry name" value="Isoprene synthase, chloroplastic"/>
    <property type="match status" value="1"/>
</dbReference>
<evidence type="ECO:0000313" key="7">
    <source>
        <dbReference type="Proteomes" id="UP000596660"/>
    </source>
</evidence>
<feature type="domain" description="Terpene synthase metal-binding" evidence="5">
    <location>
        <begin position="264"/>
        <end position="494"/>
    </location>
</feature>
<comment type="cofactor">
    <cofactor evidence="1">
        <name>Mg(2+)</name>
        <dbReference type="ChEBI" id="CHEBI:18420"/>
    </cofactor>
</comment>
<evidence type="ECO:0000256" key="1">
    <source>
        <dbReference type="ARBA" id="ARBA00001946"/>
    </source>
</evidence>
<protein>
    <submittedName>
        <fullName evidence="6">Uncharacterized protein</fullName>
    </submittedName>
</protein>
<feature type="domain" description="Terpene synthase N-terminal" evidence="4">
    <location>
        <begin position="45"/>
        <end position="206"/>
    </location>
</feature>
<dbReference type="GO" id="GO:0016102">
    <property type="term" value="P:diterpenoid biosynthetic process"/>
    <property type="evidence" value="ECO:0007669"/>
    <property type="project" value="InterPro"/>
</dbReference>
<dbReference type="InterPro" id="IPR044814">
    <property type="entry name" value="Terpene_cyclase_plant_C1"/>
</dbReference>
<dbReference type="Proteomes" id="UP000596660">
    <property type="component" value="Unplaced"/>
</dbReference>
<evidence type="ECO:0000256" key="2">
    <source>
        <dbReference type="ARBA" id="ARBA00022723"/>
    </source>
</evidence>
<dbReference type="InterPro" id="IPR005630">
    <property type="entry name" value="Terpene_synthase_metal-bd"/>
</dbReference>
<dbReference type="Gene3D" id="1.10.600.10">
    <property type="entry name" value="Farnesyl Diphosphate Synthase"/>
    <property type="match status" value="1"/>
</dbReference>
<dbReference type="InterPro" id="IPR008949">
    <property type="entry name" value="Isoprenoid_synthase_dom_sf"/>
</dbReference>
<dbReference type="PANTHER" id="PTHR31225">
    <property type="entry name" value="OS04G0344100 PROTEIN-RELATED"/>
    <property type="match status" value="1"/>
</dbReference>
<dbReference type="InterPro" id="IPR050148">
    <property type="entry name" value="Terpene_synthase-like"/>
</dbReference>
<evidence type="ECO:0000259" key="5">
    <source>
        <dbReference type="Pfam" id="PF03936"/>
    </source>
</evidence>
<dbReference type="InterPro" id="IPR001906">
    <property type="entry name" value="Terpene_synth_N"/>
</dbReference>
<dbReference type="AlphaFoldDB" id="A0A803MGZ5"/>
<dbReference type="GO" id="GO:0010333">
    <property type="term" value="F:terpene synthase activity"/>
    <property type="evidence" value="ECO:0007669"/>
    <property type="project" value="InterPro"/>
</dbReference>
<dbReference type="Gene3D" id="1.50.10.130">
    <property type="entry name" value="Terpene synthase, N-terminal domain"/>
    <property type="match status" value="1"/>
</dbReference>
<reference evidence="6" key="2">
    <citation type="submission" date="2021-03" db="UniProtKB">
        <authorList>
            <consortium name="EnsemblPlants"/>
        </authorList>
    </citation>
    <scope>IDENTIFICATION</scope>
</reference>
<name>A0A803MGZ5_CHEQI</name>
<evidence type="ECO:0000256" key="3">
    <source>
        <dbReference type="ARBA" id="ARBA00023239"/>
    </source>
</evidence>
<dbReference type="SUPFAM" id="SSF48576">
    <property type="entry name" value="Terpenoid synthases"/>
    <property type="match status" value="1"/>
</dbReference>
<dbReference type="InterPro" id="IPR036965">
    <property type="entry name" value="Terpene_synth_N_sf"/>
</dbReference>
<dbReference type="SFLD" id="SFLDG01019">
    <property type="entry name" value="Terpene_Cyclase_Like_1_C_Termi"/>
    <property type="match status" value="1"/>
</dbReference>
<keyword evidence="7" id="KW-1185">Reference proteome</keyword>
<dbReference type="OMA" id="WWKEIDL"/>
<keyword evidence="2" id="KW-0479">Metal-binding</keyword>
<dbReference type="CDD" id="cd00684">
    <property type="entry name" value="Terpene_cyclase_plant_C1"/>
    <property type="match status" value="1"/>
</dbReference>